<sequence length="354" mass="41994">MSQIELICTECKLDGDHFKLCIPILLKYFKVSVPFLNGADMEFSYTHKSGNFVTNNFNVGSHWDYLNEESEIRFFVMNSEEIVSLFEKSGLDYDFFVIILLAEHLYIHSIKSNDPFLDPIRTEEQFEELERQGVEFDIKVHPDDMYLYATEKKYTPNADEELNRNQEAFLEEVSDESDYINHIRQEMLELYLFVNDWKTSKNQPLTLKCGAKSLKLNNYNNWIFKALNEYLNKHTDIDSVEEAEDDLAFNYSKKTGRKANNKYQTLMIYGIDNLYRNVTKTEEITNQQCKFIRDYLKHIGLPLTQDYFDHDDDLKNIRSRIRYFRKNGCPEIWGLSSLNYDMTMKFYDLQARGK</sequence>
<dbReference type="RefSeq" id="WP_134435881.1">
    <property type="nucleotide sequence ID" value="NZ_SOML01000003.1"/>
</dbReference>
<organism evidence="1 2">
    <name type="scientific">Dysgonomonas capnocytophagoides</name>
    <dbReference type="NCBI Taxonomy" id="45254"/>
    <lineage>
        <taxon>Bacteria</taxon>
        <taxon>Pseudomonadati</taxon>
        <taxon>Bacteroidota</taxon>
        <taxon>Bacteroidia</taxon>
        <taxon>Bacteroidales</taxon>
        <taxon>Dysgonomonadaceae</taxon>
        <taxon>Dysgonomonas</taxon>
    </lineage>
</organism>
<proteinExistence type="predicted"/>
<evidence type="ECO:0000313" key="2">
    <source>
        <dbReference type="Proteomes" id="UP000297861"/>
    </source>
</evidence>
<dbReference type="AlphaFoldDB" id="A0A4Y8L4Z8"/>
<dbReference type="Proteomes" id="UP000297861">
    <property type="component" value="Unassembled WGS sequence"/>
</dbReference>
<protein>
    <submittedName>
        <fullName evidence="1">Uncharacterized protein</fullName>
    </submittedName>
</protein>
<dbReference type="OrthoDB" id="1048251at2"/>
<accession>A0A4Y8L4Z8</accession>
<gene>
    <name evidence="1" type="ORF">E2605_06595</name>
</gene>
<evidence type="ECO:0000313" key="1">
    <source>
        <dbReference type="EMBL" id="TFD97331.1"/>
    </source>
</evidence>
<reference evidence="1 2" key="1">
    <citation type="submission" date="2019-03" db="EMBL/GenBank/DDBJ databases">
        <title>San Antonio Military Medical Center submission to MRSN (WRAIR), pending publication.</title>
        <authorList>
            <person name="Blyth D.M."/>
            <person name="Mccarthy S.L."/>
            <person name="Schall S.E."/>
            <person name="Stam J.A."/>
            <person name="Ong A.C."/>
            <person name="Mcgann P.T."/>
        </authorList>
    </citation>
    <scope>NUCLEOTIDE SEQUENCE [LARGE SCALE GENOMIC DNA]</scope>
    <source>
        <strain evidence="1 2">MRSN571793</strain>
    </source>
</reference>
<comment type="caution">
    <text evidence="1">The sequence shown here is derived from an EMBL/GenBank/DDBJ whole genome shotgun (WGS) entry which is preliminary data.</text>
</comment>
<dbReference type="EMBL" id="SOML01000003">
    <property type="protein sequence ID" value="TFD97331.1"/>
    <property type="molecule type" value="Genomic_DNA"/>
</dbReference>
<keyword evidence="2" id="KW-1185">Reference proteome</keyword>
<name>A0A4Y8L4Z8_9BACT</name>